<dbReference type="AlphaFoldDB" id="A0A2R4MD17"/>
<evidence type="ECO:0000313" key="3">
    <source>
        <dbReference type="EMBL" id="AVX03825.1"/>
    </source>
</evidence>
<protein>
    <recommendedName>
        <fullName evidence="2">DUF2059 domain-containing protein</fullName>
    </recommendedName>
</protein>
<dbReference type="EMBL" id="CP021330">
    <property type="protein sequence ID" value="AVX03825.1"/>
    <property type="molecule type" value="Genomic_DNA"/>
</dbReference>
<evidence type="ECO:0000313" key="4">
    <source>
        <dbReference type="Proteomes" id="UP000258927"/>
    </source>
</evidence>
<reference evidence="3 4" key="1">
    <citation type="submission" date="2017-05" db="EMBL/GenBank/DDBJ databases">
        <title>Genome Analysis of Maritalea myrionectae HL2708#5.</title>
        <authorList>
            <consortium name="Cotde Inc.-PKNU"/>
            <person name="Jang D."/>
            <person name="Oh H.-M."/>
        </authorList>
    </citation>
    <scope>NUCLEOTIDE SEQUENCE [LARGE SCALE GENOMIC DNA]</scope>
    <source>
        <strain evidence="3 4">HL2708#5</strain>
    </source>
</reference>
<gene>
    <name evidence="3" type="ORF">MXMO3_01294</name>
</gene>
<dbReference type="KEGG" id="mmyr:MXMO3_01294"/>
<feature type="signal peptide" evidence="1">
    <location>
        <begin position="1"/>
        <end position="21"/>
    </location>
</feature>
<dbReference type="RefSeq" id="WP_117395322.1">
    <property type="nucleotide sequence ID" value="NZ_CP021330.1"/>
</dbReference>
<sequence length="176" mass="19177">MKIATAVLAITLSFFVSPVLADPQADAKYIISQTMTRSMFEGAIAAQRPLILGAIQNDLNGKNIKLTDPNKFLDLFMEEFLGEFTDAMQEQGAALYLENFSDKELADLAAFFKTDSGKAYLQASPKLMLEGARMGQLAGQKAGLNAGKRLAKRIESENLIVVDDPSNLSELLEAIK</sequence>
<feature type="domain" description="DUF2059" evidence="2">
    <location>
        <begin position="86"/>
        <end position="142"/>
    </location>
</feature>
<name>A0A2R4MD17_9HYPH</name>
<dbReference type="Proteomes" id="UP000258927">
    <property type="component" value="Chromosome"/>
</dbReference>
<proteinExistence type="predicted"/>
<accession>A0A2R4MD17</accession>
<dbReference type="Pfam" id="PF09832">
    <property type="entry name" value="DUF2059"/>
    <property type="match status" value="1"/>
</dbReference>
<organism evidence="3 4">
    <name type="scientific">Maritalea myrionectae</name>
    <dbReference type="NCBI Taxonomy" id="454601"/>
    <lineage>
        <taxon>Bacteria</taxon>
        <taxon>Pseudomonadati</taxon>
        <taxon>Pseudomonadota</taxon>
        <taxon>Alphaproteobacteria</taxon>
        <taxon>Hyphomicrobiales</taxon>
        <taxon>Devosiaceae</taxon>
        <taxon>Maritalea</taxon>
    </lineage>
</organism>
<dbReference type="InterPro" id="IPR018637">
    <property type="entry name" value="DUF2059"/>
</dbReference>
<feature type="chain" id="PRO_5015341614" description="DUF2059 domain-containing protein" evidence="1">
    <location>
        <begin position="22"/>
        <end position="176"/>
    </location>
</feature>
<keyword evidence="1" id="KW-0732">Signal</keyword>
<evidence type="ECO:0000259" key="2">
    <source>
        <dbReference type="Pfam" id="PF09832"/>
    </source>
</evidence>
<evidence type="ECO:0000256" key="1">
    <source>
        <dbReference type="SAM" id="SignalP"/>
    </source>
</evidence>
<keyword evidence="4" id="KW-1185">Reference proteome</keyword>